<dbReference type="EMBL" id="JACGCM010002004">
    <property type="protein sequence ID" value="KAF6146174.1"/>
    <property type="molecule type" value="Genomic_DNA"/>
</dbReference>
<proteinExistence type="predicted"/>
<dbReference type="AlphaFoldDB" id="A0A7J7LUE0"/>
<comment type="caution">
    <text evidence="1">The sequence shown here is derived from an EMBL/GenBank/DDBJ whole genome shotgun (WGS) entry which is preliminary data.</text>
</comment>
<dbReference type="Proteomes" id="UP000541444">
    <property type="component" value="Unassembled WGS sequence"/>
</dbReference>
<keyword evidence="2" id="KW-1185">Reference proteome</keyword>
<evidence type="ECO:0000313" key="2">
    <source>
        <dbReference type="Proteomes" id="UP000541444"/>
    </source>
</evidence>
<reference evidence="1 2" key="1">
    <citation type="journal article" date="2020" name="IScience">
        <title>Genome Sequencing of the Endangered Kingdonia uniflora (Circaeasteraceae, Ranunculales) Reveals Potential Mechanisms of Evolutionary Specialization.</title>
        <authorList>
            <person name="Sun Y."/>
            <person name="Deng T."/>
            <person name="Zhang A."/>
            <person name="Moore M.J."/>
            <person name="Landis J.B."/>
            <person name="Lin N."/>
            <person name="Zhang H."/>
            <person name="Zhang X."/>
            <person name="Huang J."/>
            <person name="Zhang X."/>
            <person name="Sun H."/>
            <person name="Wang H."/>
        </authorList>
    </citation>
    <scope>NUCLEOTIDE SEQUENCE [LARGE SCALE GENOMIC DNA]</scope>
    <source>
        <strain evidence="1">TB1705</strain>
        <tissue evidence="1">Leaf</tissue>
    </source>
</reference>
<organism evidence="1 2">
    <name type="scientific">Kingdonia uniflora</name>
    <dbReference type="NCBI Taxonomy" id="39325"/>
    <lineage>
        <taxon>Eukaryota</taxon>
        <taxon>Viridiplantae</taxon>
        <taxon>Streptophyta</taxon>
        <taxon>Embryophyta</taxon>
        <taxon>Tracheophyta</taxon>
        <taxon>Spermatophyta</taxon>
        <taxon>Magnoliopsida</taxon>
        <taxon>Ranunculales</taxon>
        <taxon>Circaeasteraceae</taxon>
        <taxon>Kingdonia</taxon>
    </lineage>
</organism>
<gene>
    <name evidence="1" type="ORF">GIB67_005822</name>
</gene>
<sequence length="56" mass="6622">MLPHVNWCSCLFLGCLFSSLCSRILQVFILIMQFSGRILFVRLRSIWQIFRNVDIS</sequence>
<evidence type="ECO:0000313" key="1">
    <source>
        <dbReference type="EMBL" id="KAF6146174.1"/>
    </source>
</evidence>
<accession>A0A7J7LUE0</accession>
<name>A0A7J7LUE0_9MAGN</name>
<protein>
    <submittedName>
        <fullName evidence="1">Uncharacterized protein</fullName>
    </submittedName>
</protein>